<keyword evidence="2" id="KW-1185">Reference proteome</keyword>
<dbReference type="EMBL" id="JAMQCR010000002">
    <property type="protein sequence ID" value="MCM2535155.1"/>
    <property type="molecule type" value="Genomic_DNA"/>
</dbReference>
<dbReference type="Proteomes" id="UP001523262">
    <property type="component" value="Unassembled WGS sequence"/>
</dbReference>
<comment type="caution">
    <text evidence="1">The sequence shown here is derived from an EMBL/GenBank/DDBJ whole genome shotgun (WGS) entry which is preliminary data.</text>
</comment>
<accession>A0ABT0WFR4</accession>
<protein>
    <submittedName>
        <fullName evidence="1">Uncharacterized protein</fullName>
    </submittedName>
</protein>
<reference evidence="1 2" key="1">
    <citation type="submission" date="2022-06" db="EMBL/GenBank/DDBJ databases">
        <authorList>
            <person name="Jeon C.O."/>
        </authorList>
    </citation>
    <scope>NUCLEOTIDE SEQUENCE [LARGE SCALE GENOMIC DNA]</scope>
    <source>
        <strain evidence="1 2">KCTC 13943</strain>
    </source>
</reference>
<gene>
    <name evidence="1" type="ORF">NDK43_25935</name>
</gene>
<evidence type="ECO:0000313" key="2">
    <source>
        <dbReference type="Proteomes" id="UP001523262"/>
    </source>
</evidence>
<proteinExistence type="predicted"/>
<name>A0ABT0WFR4_9BACI</name>
<sequence>MATHEYRLLEDHIKNTFLNERTFTLDGVTYDIIEVDKPSTPGGGECKTDCYVLGRNGFQEKELKISIKLQDVNEFQGNKLKPDTTESYFGVDWQDIVRDATLSARHVIENQPLIYRRKHVKTEADSITLGWKLEITDKYRPLSSQIPLSHRDIRDFVYKGTRLPQDKKDAYVLGRIRTDSGVAEYIIFTKRNRIRCVQDIMDQLILIEDAPVEDTYLIFTANNYRPRENKWEGKRYLSVIVNWSIENGRLVHSYDYDHPLAPNTDTSLPQLLHALDQLPTRYPTELDDRYIADCSIIFE</sequence>
<evidence type="ECO:0000313" key="1">
    <source>
        <dbReference type="EMBL" id="MCM2535155.1"/>
    </source>
</evidence>
<organism evidence="1 2">
    <name type="scientific">Neobacillus pocheonensis</name>
    <dbReference type="NCBI Taxonomy" id="363869"/>
    <lineage>
        <taxon>Bacteria</taxon>
        <taxon>Bacillati</taxon>
        <taxon>Bacillota</taxon>
        <taxon>Bacilli</taxon>
        <taxon>Bacillales</taxon>
        <taxon>Bacillaceae</taxon>
        <taxon>Neobacillus</taxon>
    </lineage>
</organism>